<evidence type="ECO:0000313" key="1">
    <source>
        <dbReference type="EMBL" id="KAK1323585.1"/>
    </source>
</evidence>
<keyword evidence="2" id="KW-1185">Reference proteome</keyword>
<proteinExistence type="predicted"/>
<comment type="caution">
    <text evidence="1">The sequence shown here is derived from an EMBL/GenBank/DDBJ whole genome shotgun (WGS) entry which is preliminary data.</text>
</comment>
<sequence length="96" mass="11311">MESNTRLSQQRSQPRNRLLKSHYPLHFNQQKADGKKDLLPDFSELVKDYEKIWVTILGKTPHRMHTIGLDGCHYFDEDPFFVEKPRESLNLEGSLI</sequence>
<reference evidence="1" key="1">
    <citation type="journal article" date="2023" name="Nat. Commun.">
        <title>Diploid and tetraploid genomes of Acorus and the evolution of monocots.</title>
        <authorList>
            <person name="Ma L."/>
            <person name="Liu K.W."/>
            <person name="Li Z."/>
            <person name="Hsiao Y.Y."/>
            <person name="Qi Y."/>
            <person name="Fu T."/>
            <person name="Tang G.D."/>
            <person name="Zhang D."/>
            <person name="Sun W.H."/>
            <person name="Liu D.K."/>
            <person name="Li Y."/>
            <person name="Chen G.Z."/>
            <person name="Liu X.D."/>
            <person name="Liao X.Y."/>
            <person name="Jiang Y.T."/>
            <person name="Yu X."/>
            <person name="Hao Y."/>
            <person name="Huang J."/>
            <person name="Zhao X.W."/>
            <person name="Ke S."/>
            <person name="Chen Y.Y."/>
            <person name="Wu W.L."/>
            <person name="Hsu J.L."/>
            <person name="Lin Y.F."/>
            <person name="Huang M.D."/>
            <person name="Li C.Y."/>
            <person name="Huang L."/>
            <person name="Wang Z.W."/>
            <person name="Zhao X."/>
            <person name="Zhong W.Y."/>
            <person name="Peng D.H."/>
            <person name="Ahmad S."/>
            <person name="Lan S."/>
            <person name="Zhang J.S."/>
            <person name="Tsai W.C."/>
            <person name="Van de Peer Y."/>
            <person name="Liu Z.J."/>
        </authorList>
    </citation>
    <scope>NUCLEOTIDE SEQUENCE</scope>
    <source>
        <strain evidence="1">CP</strain>
    </source>
</reference>
<dbReference type="AlphaFoldDB" id="A0AAV9FC83"/>
<name>A0AAV9FC83_ACOCL</name>
<protein>
    <submittedName>
        <fullName evidence="1">Uncharacterized protein</fullName>
    </submittedName>
</protein>
<evidence type="ECO:0000313" key="2">
    <source>
        <dbReference type="Proteomes" id="UP001180020"/>
    </source>
</evidence>
<reference evidence="1" key="2">
    <citation type="submission" date="2023-06" db="EMBL/GenBank/DDBJ databases">
        <authorList>
            <person name="Ma L."/>
            <person name="Liu K.-W."/>
            <person name="Li Z."/>
            <person name="Hsiao Y.-Y."/>
            <person name="Qi Y."/>
            <person name="Fu T."/>
            <person name="Tang G."/>
            <person name="Zhang D."/>
            <person name="Sun W.-H."/>
            <person name="Liu D.-K."/>
            <person name="Li Y."/>
            <person name="Chen G.-Z."/>
            <person name="Liu X.-D."/>
            <person name="Liao X.-Y."/>
            <person name="Jiang Y.-T."/>
            <person name="Yu X."/>
            <person name="Hao Y."/>
            <person name="Huang J."/>
            <person name="Zhao X.-W."/>
            <person name="Ke S."/>
            <person name="Chen Y.-Y."/>
            <person name="Wu W.-L."/>
            <person name="Hsu J.-L."/>
            <person name="Lin Y.-F."/>
            <person name="Huang M.-D."/>
            <person name="Li C.-Y."/>
            <person name="Huang L."/>
            <person name="Wang Z.-W."/>
            <person name="Zhao X."/>
            <person name="Zhong W.-Y."/>
            <person name="Peng D.-H."/>
            <person name="Ahmad S."/>
            <person name="Lan S."/>
            <person name="Zhang J.-S."/>
            <person name="Tsai W.-C."/>
            <person name="Van De Peer Y."/>
            <person name="Liu Z.-J."/>
        </authorList>
    </citation>
    <scope>NUCLEOTIDE SEQUENCE</scope>
    <source>
        <strain evidence="1">CP</strain>
        <tissue evidence="1">Leaves</tissue>
    </source>
</reference>
<accession>A0AAV9FC83</accession>
<dbReference type="EMBL" id="JAUJYO010000002">
    <property type="protein sequence ID" value="KAK1323585.1"/>
    <property type="molecule type" value="Genomic_DNA"/>
</dbReference>
<organism evidence="1 2">
    <name type="scientific">Acorus calamus</name>
    <name type="common">Sweet flag</name>
    <dbReference type="NCBI Taxonomy" id="4465"/>
    <lineage>
        <taxon>Eukaryota</taxon>
        <taxon>Viridiplantae</taxon>
        <taxon>Streptophyta</taxon>
        <taxon>Embryophyta</taxon>
        <taxon>Tracheophyta</taxon>
        <taxon>Spermatophyta</taxon>
        <taxon>Magnoliopsida</taxon>
        <taxon>Liliopsida</taxon>
        <taxon>Acoraceae</taxon>
        <taxon>Acorus</taxon>
    </lineage>
</organism>
<gene>
    <name evidence="1" type="ORF">QJS10_CPA02g00573</name>
</gene>
<dbReference type="Proteomes" id="UP001180020">
    <property type="component" value="Unassembled WGS sequence"/>
</dbReference>